<sequence>LHSSMTQYTGNTMLSDVLPSRSSGLMPDKSCLTSLKAPLLNMQMGQNGEFPSPMMSHLTHGESPHL</sequence>
<accession>A0AA38BXJ2</accession>
<organism evidence="2 3">
    <name type="scientific">Taxus chinensis</name>
    <name type="common">Chinese yew</name>
    <name type="synonym">Taxus wallichiana var. chinensis</name>
    <dbReference type="NCBI Taxonomy" id="29808"/>
    <lineage>
        <taxon>Eukaryota</taxon>
        <taxon>Viridiplantae</taxon>
        <taxon>Streptophyta</taxon>
        <taxon>Embryophyta</taxon>
        <taxon>Tracheophyta</taxon>
        <taxon>Spermatophyta</taxon>
        <taxon>Pinopsida</taxon>
        <taxon>Pinidae</taxon>
        <taxon>Conifers II</taxon>
        <taxon>Cupressales</taxon>
        <taxon>Taxaceae</taxon>
        <taxon>Taxus</taxon>
    </lineage>
</organism>
<keyword evidence="3" id="KW-1185">Reference proteome</keyword>
<reference evidence="2 3" key="1">
    <citation type="journal article" date="2021" name="Nat. Plants">
        <title>The Taxus genome provides insights into paclitaxel biosynthesis.</title>
        <authorList>
            <person name="Xiong X."/>
            <person name="Gou J."/>
            <person name="Liao Q."/>
            <person name="Li Y."/>
            <person name="Zhou Q."/>
            <person name="Bi G."/>
            <person name="Li C."/>
            <person name="Du R."/>
            <person name="Wang X."/>
            <person name="Sun T."/>
            <person name="Guo L."/>
            <person name="Liang H."/>
            <person name="Lu P."/>
            <person name="Wu Y."/>
            <person name="Zhang Z."/>
            <person name="Ro D.K."/>
            <person name="Shang Y."/>
            <person name="Huang S."/>
            <person name="Yan J."/>
        </authorList>
    </citation>
    <scope>NUCLEOTIDE SEQUENCE [LARGE SCALE GENOMIC DNA]</scope>
    <source>
        <strain evidence="2">Ta-2019</strain>
    </source>
</reference>
<feature type="non-terminal residue" evidence="2">
    <location>
        <position position="66"/>
    </location>
</feature>
<evidence type="ECO:0000313" key="3">
    <source>
        <dbReference type="Proteomes" id="UP000824469"/>
    </source>
</evidence>
<dbReference type="AlphaFoldDB" id="A0AA38BXJ2"/>
<protein>
    <submittedName>
        <fullName evidence="2">Uncharacterized protein</fullName>
    </submittedName>
</protein>
<feature type="compositionally biased region" description="Polar residues" evidence="1">
    <location>
        <begin position="1"/>
        <end position="14"/>
    </location>
</feature>
<dbReference type="Proteomes" id="UP000824469">
    <property type="component" value="Unassembled WGS sequence"/>
</dbReference>
<proteinExistence type="predicted"/>
<gene>
    <name evidence="2" type="ORF">KI387_031876</name>
</gene>
<feature type="non-terminal residue" evidence="2">
    <location>
        <position position="1"/>
    </location>
</feature>
<evidence type="ECO:0000256" key="1">
    <source>
        <dbReference type="SAM" id="MobiDB-lite"/>
    </source>
</evidence>
<name>A0AA38BXJ2_TAXCH</name>
<evidence type="ECO:0000313" key="2">
    <source>
        <dbReference type="EMBL" id="KAH9287759.1"/>
    </source>
</evidence>
<feature type="region of interest" description="Disordered" evidence="1">
    <location>
        <begin position="1"/>
        <end position="25"/>
    </location>
</feature>
<dbReference type="EMBL" id="JAHRHJ020003813">
    <property type="protein sequence ID" value="KAH9287759.1"/>
    <property type="molecule type" value="Genomic_DNA"/>
</dbReference>
<comment type="caution">
    <text evidence="2">The sequence shown here is derived from an EMBL/GenBank/DDBJ whole genome shotgun (WGS) entry which is preliminary data.</text>
</comment>
<feature type="region of interest" description="Disordered" evidence="1">
    <location>
        <begin position="43"/>
        <end position="66"/>
    </location>
</feature>